<evidence type="ECO:0000313" key="2">
    <source>
        <dbReference type="EMBL" id="SPO27362.1"/>
    </source>
</evidence>
<keyword evidence="3" id="KW-1185">Reference proteome</keyword>
<keyword evidence="1" id="KW-0732">Signal</keyword>
<protein>
    <submittedName>
        <fullName evidence="2">Uncharacterized protein</fullName>
    </submittedName>
</protein>
<reference evidence="2 3" key="1">
    <citation type="submission" date="2018-03" db="EMBL/GenBank/DDBJ databases">
        <authorList>
            <person name="Guldener U."/>
        </authorList>
    </citation>
    <scope>NUCLEOTIDE SEQUENCE [LARGE SCALE GENOMIC DNA]</scope>
    <source>
        <strain evidence="2 3">NBRC100155</strain>
    </source>
</reference>
<accession>A0A5C3E9T8</accession>
<feature type="signal peptide" evidence="1">
    <location>
        <begin position="1"/>
        <end position="27"/>
    </location>
</feature>
<evidence type="ECO:0000313" key="3">
    <source>
        <dbReference type="Proteomes" id="UP000324022"/>
    </source>
</evidence>
<gene>
    <name evidence="2" type="ORF">UTRI_10479</name>
</gene>
<evidence type="ECO:0000256" key="1">
    <source>
        <dbReference type="SAM" id="SignalP"/>
    </source>
</evidence>
<proteinExistence type="predicted"/>
<dbReference type="AlphaFoldDB" id="A0A5C3E9T8"/>
<dbReference type="OrthoDB" id="2556549at2759"/>
<dbReference type="Proteomes" id="UP000324022">
    <property type="component" value="Unassembled WGS sequence"/>
</dbReference>
<feature type="chain" id="PRO_5023093232" evidence="1">
    <location>
        <begin position="28"/>
        <end position="708"/>
    </location>
</feature>
<organism evidence="2 3">
    <name type="scientific">Ustilago trichophora</name>
    <dbReference type="NCBI Taxonomy" id="86804"/>
    <lineage>
        <taxon>Eukaryota</taxon>
        <taxon>Fungi</taxon>
        <taxon>Dikarya</taxon>
        <taxon>Basidiomycota</taxon>
        <taxon>Ustilaginomycotina</taxon>
        <taxon>Ustilaginomycetes</taxon>
        <taxon>Ustilaginales</taxon>
        <taxon>Ustilaginaceae</taxon>
        <taxon>Ustilago</taxon>
    </lineage>
</organism>
<sequence>MFRKASFRPSLLSALVCLLTWVAICIASPMGASTLTPRTEAALGIPYENAEANAYIQNLPHYNQLPMVHERIESPELIRLAQSQYGAVYLYHNPVHQNERFSSYIYRSGQRATRAPHDQVARLQSKLTAARTEGQQSGNAVRWLKHGRPFRRTDMSPFSWKEVWDGSQVLRAPSSQDSVDWLAIRNILQGQRRVVLADAASQKTIAFRLNALGQVESDAKDMVRALHRRSFTSSNDVPSRHILKTNSDGSKELFKRGIPFHAGPSAPQSQTLEFVLSYHQGFIIQHNLAPTSGGVAGLDRKWASTLHFREHPVLDVHTTSVGDLEQAVVDYDYVYVYGTKQGQSEPSIVQIFRSRAPIDPAPNSRLLRQVIEQSRRYEIDHGRLFRALIDGRPIQRIAGAPAEERVFFSGQGHPPLDLHAMRAALATSGSFRVENVNTGDTFHWTLNHRNLGSVVAELAHDVNLRHPFVKRTSQSDSSDIDHHFKLLDEADPASHQLVKRMDVERPRNLMKRAWEPQNVEYYSHSGFREPDPPLPAQTMVERSKHFANQLHYEGEPIFFPAEDPSTPAKAEQAIANHDGFWVVGNLVHDRTRTVALRIRRGGRSGADGDQKVLRHIMSANAFEMRYGRAGKFLKYGPGFPPRQSTSFRRYKVPSWDKVGRKAEEVPHTTPMSVIWEKLHQNNMLVVKEGTNRVGFALDQAGNVLHHAF</sequence>
<dbReference type="EMBL" id="OOIN01000017">
    <property type="protein sequence ID" value="SPO27362.1"/>
    <property type="molecule type" value="Genomic_DNA"/>
</dbReference>
<name>A0A5C3E9T8_9BASI</name>